<evidence type="ECO:0000313" key="2">
    <source>
        <dbReference type="Proteomes" id="UP000499080"/>
    </source>
</evidence>
<dbReference type="AlphaFoldDB" id="A0A4Y2C347"/>
<evidence type="ECO:0000313" key="1">
    <source>
        <dbReference type="EMBL" id="GBL97734.1"/>
    </source>
</evidence>
<dbReference type="EMBL" id="BGPR01000132">
    <property type="protein sequence ID" value="GBL97734.1"/>
    <property type="molecule type" value="Genomic_DNA"/>
</dbReference>
<organism evidence="1 2">
    <name type="scientific">Araneus ventricosus</name>
    <name type="common">Orbweaver spider</name>
    <name type="synonym">Epeira ventricosa</name>
    <dbReference type="NCBI Taxonomy" id="182803"/>
    <lineage>
        <taxon>Eukaryota</taxon>
        <taxon>Metazoa</taxon>
        <taxon>Ecdysozoa</taxon>
        <taxon>Arthropoda</taxon>
        <taxon>Chelicerata</taxon>
        <taxon>Arachnida</taxon>
        <taxon>Araneae</taxon>
        <taxon>Araneomorphae</taxon>
        <taxon>Entelegynae</taxon>
        <taxon>Araneoidea</taxon>
        <taxon>Araneidae</taxon>
        <taxon>Araneus</taxon>
    </lineage>
</organism>
<sequence length="92" mass="10239">MKLPTPSKFSRAADHVIPQVKTSSPVSIRGYKRRERGAGLPRHIPRVVSKKQNRVALHINILRTFSASSIPLSGRQEVLQISFPRLGDVTLS</sequence>
<protein>
    <submittedName>
        <fullName evidence="1">Uncharacterized protein</fullName>
    </submittedName>
</protein>
<reference evidence="1 2" key="1">
    <citation type="journal article" date="2019" name="Sci. Rep.">
        <title>Orb-weaving spider Araneus ventricosus genome elucidates the spidroin gene catalogue.</title>
        <authorList>
            <person name="Kono N."/>
            <person name="Nakamura H."/>
            <person name="Ohtoshi R."/>
            <person name="Moran D.A.P."/>
            <person name="Shinohara A."/>
            <person name="Yoshida Y."/>
            <person name="Fujiwara M."/>
            <person name="Mori M."/>
            <person name="Tomita M."/>
            <person name="Arakawa K."/>
        </authorList>
    </citation>
    <scope>NUCLEOTIDE SEQUENCE [LARGE SCALE GENOMIC DNA]</scope>
</reference>
<proteinExistence type="predicted"/>
<accession>A0A4Y2C347</accession>
<dbReference type="Proteomes" id="UP000499080">
    <property type="component" value="Unassembled WGS sequence"/>
</dbReference>
<comment type="caution">
    <text evidence="1">The sequence shown here is derived from an EMBL/GenBank/DDBJ whole genome shotgun (WGS) entry which is preliminary data.</text>
</comment>
<name>A0A4Y2C347_ARAVE</name>
<gene>
    <name evidence="1" type="ORF">AVEN_248675_1</name>
</gene>
<keyword evidence="2" id="KW-1185">Reference proteome</keyword>